<evidence type="ECO:0000313" key="2">
    <source>
        <dbReference type="Proteomes" id="UP000652219"/>
    </source>
</evidence>
<keyword evidence="2" id="KW-1185">Reference proteome</keyword>
<dbReference type="EMBL" id="WIGN01000150">
    <property type="protein sequence ID" value="KAF6806828.1"/>
    <property type="molecule type" value="Genomic_DNA"/>
</dbReference>
<gene>
    <name evidence="1" type="ORF">CSOJ01_08561</name>
</gene>
<dbReference type="Proteomes" id="UP000652219">
    <property type="component" value="Unassembled WGS sequence"/>
</dbReference>
<comment type="caution">
    <text evidence="1">The sequence shown here is derived from an EMBL/GenBank/DDBJ whole genome shotgun (WGS) entry which is preliminary data.</text>
</comment>
<organism evidence="1 2">
    <name type="scientific">Colletotrichum sojae</name>
    <dbReference type="NCBI Taxonomy" id="2175907"/>
    <lineage>
        <taxon>Eukaryota</taxon>
        <taxon>Fungi</taxon>
        <taxon>Dikarya</taxon>
        <taxon>Ascomycota</taxon>
        <taxon>Pezizomycotina</taxon>
        <taxon>Sordariomycetes</taxon>
        <taxon>Hypocreomycetidae</taxon>
        <taxon>Glomerellales</taxon>
        <taxon>Glomerellaceae</taxon>
        <taxon>Colletotrichum</taxon>
        <taxon>Colletotrichum orchidearum species complex</taxon>
    </lineage>
</organism>
<accession>A0A8H6J646</accession>
<reference evidence="1 2" key="1">
    <citation type="journal article" date="2020" name="Phytopathology">
        <title>Genome Sequence Resources of Colletotrichum truncatum, C. plurivorum, C. musicola, and C. sojae: Four Species Pathogenic to Soybean (Glycine max).</title>
        <authorList>
            <person name="Rogerio F."/>
            <person name="Boufleur T.R."/>
            <person name="Ciampi-Guillardi M."/>
            <person name="Sukno S.A."/>
            <person name="Thon M.R."/>
            <person name="Massola Junior N.S."/>
            <person name="Baroncelli R."/>
        </authorList>
    </citation>
    <scope>NUCLEOTIDE SEQUENCE [LARGE SCALE GENOMIC DNA]</scope>
    <source>
        <strain evidence="1 2">LFN0009</strain>
    </source>
</reference>
<sequence>MDIFNARSARMRAARLLAGHPHGSSSRWTPFAQTASPRFLLADRRVVSAHAICRIQQAMPVYAPQTHEIGRAGVAASSLTASGLLAGRGAPGPAIHSGLAAPCSGVAPPVLGRTTGWAADLPPIPCGKNAVKTIAKPPGKSSMISLMQRRGALGAPLDVSPPPPPPF</sequence>
<name>A0A8H6J646_9PEZI</name>
<proteinExistence type="predicted"/>
<evidence type="ECO:0000313" key="1">
    <source>
        <dbReference type="EMBL" id="KAF6806828.1"/>
    </source>
</evidence>
<dbReference type="AlphaFoldDB" id="A0A8H6J646"/>
<protein>
    <submittedName>
        <fullName evidence="1">Uncharacterized protein</fullName>
    </submittedName>
</protein>